<organism evidence="3 4">
    <name type="scientific">Hymenoscyphus albidus</name>
    <dbReference type="NCBI Taxonomy" id="595503"/>
    <lineage>
        <taxon>Eukaryota</taxon>
        <taxon>Fungi</taxon>
        <taxon>Dikarya</taxon>
        <taxon>Ascomycota</taxon>
        <taxon>Pezizomycotina</taxon>
        <taxon>Leotiomycetes</taxon>
        <taxon>Helotiales</taxon>
        <taxon>Helotiaceae</taxon>
        <taxon>Hymenoscyphus</taxon>
    </lineage>
</organism>
<name>A0A9N9Q466_9HELO</name>
<evidence type="ECO:0000256" key="1">
    <source>
        <dbReference type="SAM" id="Coils"/>
    </source>
</evidence>
<dbReference type="Proteomes" id="UP000701801">
    <property type="component" value="Unassembled WGS sequence"/>
</dbReference>
<feature type="coiled-coil region" evidence="1">
    <location>
        <begin position="153"/>
        <end position="180"/>
    </location>
</feature>
<dbReference type="OrthoDB" id="10304001at2759"/>
<feature type="compositionally biased region" description="Polar residues" evidence="2">
    <location>
        <begin position="1"/>
        <end position="16"/>
    </location>
</feature>
<evidence type="ECO:0000313" key="4">
    <source>
        <dbReference type="Proteomes" id="UP000701801"/>
    </source>
</evidence>
<evidence type="ECO:0000313" key="3">
    <source>
        <dbReference type="EMBL" id="CAG8974117.1"/>
    </source>
</evidence>
<reference evidence="3" key="1">
    <citation type="submission" date="2021-07" db="EMBL/GenBank/DDBJ databases">
        <authorList>
            <person name="Durling M."/>
        </authorList>
    </citation>
    <scope>NUCLEOTIDE SEQUENCE</scope>
</reference>
<dbReference type="AlphaFoldDB" id="A0A9N9Q466"/>
<accession>A0A9N9Q466</accession>
<keyword evidence="4" id="KW-1185">Reference proteome</keyword>
<sequence length="193" mass="22618">MVLSSSIPSQTPYGSNKHSEHRVSRPSPWQSEELQWLIKYLRHAPPEDFAPEMVQVIQNTRASKEQFRELVETLVASLPELARQICVGFPGESEEWYTHFTVWFMACRLSYTDYEPERRHDKLVNPMDREARLMRYPSMEAPPNYPSGPEYEILSLHRELAKKNEEIVALKEEVKRKKKHVSTLLDALHKVTQ</sequence>
<gene>
    <name evidence="3" type="ORF">HYALB_00002753</name>
</gene>
<proteinExistence type="predicted"/>
<evidence type="ECO:0000256" key="2">
    <source>
        <dbReference type="SAM" id="MobiDB-lite"/>
    </source>
</evidence>
<keyword evidence="1" id="KW-0175">Coiled coil</keyword>
<protein>
    <submittedName>
        <fullName evidence="3">Uncharacterized protein</fullName>
    </submittedName>
</protein>
<dbReference type="EMBL" id="CAJVRM010000093">
    <property type="protein sequence ID" value="CAG8974117.1"/>
    <property type="molecule type" value="Genomic_DNA"/>
</dbReference>
<comment type="caution">
    <text evidence="3">The sequence shown here is derived from an EMBL/GenBank/DDBJ whole genome shotgun (WGS) entry which is preliminary data.</text>
</comment>
<feature type="region of interest" description="Disordered" evidence="2">
    <location>
        <begin position="1"/>
        <end position="26"/>
    </location>
</feature>